<dbReference type="EMBL" id="CP006879">
    <property type="protein sequence ID" value="AJD43916.1"/>
    <property type="molecule type" value="Genomic_DNA"/>
</dbReference>
<dbReference type="AlphaFoldDB" id="A0A0B4X9X6"/>
<gene>
    <name evidence="1" type="ORF">RGR602_PB00385</name>
</gene>
<dbReference type="Proteomes" id="UP000031368">
    <property type="component" value="Plasmid pRgalR602b"/>
</dbReference>
<dbReference type="HOGENOM" id="CLU_2957490_0_0_5"/>
<protein>
    <submittedName>
        <fullName evidence="1">Uncharacterized protein</fullName>
    </submittedName>
</protein>
<evidence type="ECO:0000313" key="2">
    <source>
        <dbReference type="Proteomes" id="UP000031368"/>
    </source>
</evidence>
<reference evidence="1 2" key="1">
    <citation type="submission" date="2013-11" db="EMBL/GenBank/DDBJ databases">
        <title>Complete genome sequence of Rhizobium gallicum bv. gallicum R602.</title>
        <authorList>
            <person name="Bustos P."/>
            <person name="Santamaria R.I."/>
            <person name="Lozano L."/>
            <person name="Acosta J.L."/>
            <person name="Ormeno-Orrillo E."/>
            <person name="Rogel M.A."/>
            <person name="Romero D."/>
            <person name="Cevallos M.A."/>
            <person name="Martinez-Romero E."/>
            <person name="Gonzalez V."/>
        </authorList>
    </citation>
    <scope>NUCLEOTIDE SEQUENCE [LARGE SCALE GENOMIC DNA]</scope>
    <source>
        <strain evidence="1 2">R602</strain>
        <plasmid evidence="1 2">pRgalR602b</plasmid>
    </source>
</reference>
<proteinExistence type="predicted"/>
<organism evidence="1 2">
    <name type="scientific">Rhizobium gallicum bv. gallicum R602sp</name>
    <dbReference type="NCBI Taxonomy" id="1041138"/>
    <lineage>
        <taxon>Bacteria</taxon>
        <taxon>Pseudomonadati</taxon>
        <taxon>Pseudomonadota</taxon>
        <taxon>Alphaproteobacteria</taxon>
        <taxon>Hyphomicrobiales</taxon>
        <taxon>Rhizobiaceae</taxon>
        <taxon>Rhizobium/Agrobacterium group</taxon>
        <taxon>Rhizobium</taxon>
    </lineage>
</organism>
<name>A0A0B4X9X6_9HYPH</name>
<geneLocation type="plasmid" evidence="1 2">
    <name>pRgalR602b</name>
</geneLocation>
<sequence length="59" mass="7075">MPESFIGGTAYINRNYGSLKIREKEVKIGLRGSNRRTYYQREMQAMRLLERYTFHKCGR</sequence>
<evidence type="ECO:0000313" key="1">
    <source>
        <dbReference type="EMBL" id="AJD43916.1"/>
    </source>
</evidence>
<accession>A0A0B4X9X6</accession>
<keyword evidence="2" id="KW-1185">Reference proteome</keyword>
<dbReference type="KEGG" id="rga:RGR602_PB00385"/>
<keyword evidence="1" id="KW-0614">Plasmid</keyword>